<comment type="caution">
    <text evidence="1">The sequence shown here is derived from an EMBL/GenBank/DDBJ whole genome shotgun (WGS) entry which is preliminary data.</text>
</comment>
<dbReference type="InterPro" id="IPR015915">
    <property type="entry name" value="Kelch-typ_b-propeller"/>
</dbReference>
<evidence type="ECO:0000313" key="2">
    <source>
        <dbReference type="Proteomes" id="UP000822688"/>
    </source>
</evidence>
<protein>
    <submittedName>
        <fullName evidence="1">Uncharacterized protein</fullName>
    </submittedName>
</protein>
<dbReference type="Proteomes" id="UP000822688">
    <property type="component" value="Chromosome 11"/>
</dbReference>
<proteinExistence type="predicted"/>
<sequence>MNRDSTELYSGFFLYDSSTDAWETLGTPPERLGLGDQYESGRVLEDSAVFFQGHLYAVFWYNYSNTNVVLSYNLEQNMWRVVLVVDAKNPKYAQLLVFGDRIFIAFWNLPFLNSQHAPPDTFKIIEILVEGNSRADWWCRFRKETLRRFLALTSELEERLVRRCL</sequence>
<evidence type="ECO:0000313" key="1">
    <source>
        <dbReference type="EMBL" id="KAG0557849.1"/>
    </source>
</evidence>
<gene>
    <name evidence="1" type="ORF">KC19_11G161500</name>
</gene>
<accession>A0A8T0GI79</accession>
<reference evidence="1 2" key="1">
    <citation type="submission" date="2020-06" db="EMBL/GenBank/DDBJ databases">
        <title>WGS assembly of Ceratodon purpureus strain R40.</title>
        <authorList>
            <person name="Carey S.B."/>
            <person name="Jenkins J."/>
            <person name="Shu S."/>
            <person name="Lovell J.T."/>
            <person name="Sreedasyam A."/>
            <person name="Maumus F."/>
            <person name="Tiley G.P."/>
            <person name="Fernandez-Pozo N."/>
            <person name="Barry K."/>
            <person name="Chen C."/>
            <person name="Wang M."/>
            <person name="Lipzen A."/>
            <person name="Daum C."/>
            <person name="Saski C.A."/>
            <person name="Payton A.C."/>
            <person name="Mcbreen J.C."/>
            <person name="Conrad R.E."/>
            <person name="Kollar L.M."/>
            <person name="Olsson S."/>
            <person name="Huttunen S."/>
            <person name="Landis J.B."/>
            <person name="Wickett N.J."/>
            <person name="Johnson M.G."/>
            <person name="Rensing S.A."/>
            <person name="Grimwood J."/>
            <person name="Schmutz J."/>
            <person name="Mcdaniel S.F."/>
        </authorList>
    </citation>
    <scope>NUCLEOTIDE SEQUENCE [LARGE SCALE GENOMIC DNA]</scope>
    <source>
        <strain evidence="1 2">R40</strain>
    </source>
</reference>
<dbReference type="SUPFAM" id="SSF117281">
    <property type="entry name" value="Kelch motif"/>
    <property type="match status" value="1"/>
</dbReference>
<dbReference type="EMBL" id="CM026432">
    <property type="protein sequence ID" value="KAG0557849.1"/>
    <property type="molecule type" value="Genomic_DNA"/>
</dbReference>
<keyword evidence="2" id="KW-1185">Reference proteome</keyword>
<organism evidence="1 2">
    <name type="scientific">Ceratodon purpureus</name>
    <name type="common">Fire moss</name>
    <name type="synonym">Dicranum purpureum</name>
    <dbReference type="NCBI Taxonomy" id="3225"/>
    <lineage>
        <taxon>Eukaryota</taxon>
        <taxon>Viridiplantae</taxon>
        <taxon>Streptophyta</taxon>
        <taxon>Embryophyta</taxon>
        <taxon>Bryophyta</taxon>
        <taxon>Bryophytina</taxon>
        <taxon>Bryopsida</taxon>
        <taxon>Dicranidae</taxon>
        <taxon>Pseudoditrichales</taxon>
        <taxon>Ditrichaceae</taxon>
        <taxon>Ceratodon</taxon>
    </lineage>
</organism>
<dbReference type="Gene3D" id="2.120.10.80">
    <property type="entry name" value="Kelch-type beta propeller"/>
    <property type="match status" value="1"/>
</dbReference>
<dbReference type="AlphaFoldDB" id="A0A8T0GI79"/>
<name>A0A8T0GI79_CERPU</name>